<sequence length="296" mass="32886">MTNSDITTMALMIDANTTSPKIAPALLSEITQYGAVGVRRIYTDWTIATPNGWKEFFALYAIQPVQQYADSPGRNAADGALIIDAMDLLHTGRFSGFLLVSSDNSLARLALRIRQQGVMVYGFGERHTPRSFITACDRFVYLDTRESSSSEPESVEPQDAVRSPLRALIDKRVMTKMKEVCPPPGQQRLAKQRCRFDDPVFDEIAHAVYAIADQDGRATLGAVGTQILKQMPGFDVRDYGYAKLSDLAEDCFFLEVERVGDIMQAITVRLVSIHSDVPIPVDDHGRHEDRRQSGGQ</sequence>
<organism evidence="2 3">
    <name type="scientific">Endobacterium cereale</name>
    <dbReference type="NCBI Taxonomy" id="2663029"/>
    <lineage>
        <taxon>Bacteria</taxon>
        <taxon>Pseudomonadati</taxon>
        <taxon>Pseudomonadota</taxon>
        <taxon>Alphaproteobacteria</taxon>
        <taxon>Hyphomicrobiales</taxon>
        <taxon>Rhizobiaceae</taxon>
        <taxon>Endobacterium</taxon>
    </lineage>
</organism>
<dbReference type="EMBL" id="WIXI01000029">
    <property type="protein sequence ID" value="MQY45323.1"/>
    <property type="molecule type" value="Genomic_DNA"/>
</dbReference>
<dbReference type="PANTHER" id="PTHR35811:SF1">
    <property type="entry name" value="HTH OST-TYPE DOMAIN-CONTAINING PROTEIN"/>
    <property type="match status" value="1"/>
</dbReference>
<proteinExistence type="predicted"/>
<dbReference type="CDD" id="cd10146">
    <property type="entry name" value="LabA_like_C"/>
    <property type="match status" value="1"/>
</dbReference>
<dbReference type="Gene3D" id="3.40.50.1010">
    <property type="entry name" value="5'-nuclease"/>
    <property type="match status" value="1"/>
</dbReference>
<keyword evidence="3" id="KW-1185">Reference proteome</keyword>
<dbReference type="PROSITE" id="PS51644">
    <property type="entry name" value="HTH_OST"/>
    <property type="match status" value="1"/>
</dbReference>
<accession>A0A6A8A385</accession>
<dbReference type="RefSeq" id="WP_153352854.1">
    <property type="nucleotide sequence ID" value="NZ_WIXI01000029.1"/>
</dbReference>
<dbReference type="InterPro" id="IPR021139">
    <property type="entry name" value="NYN"/>
</dbReference>
<dbReference type="Gene3D" id="3.30.420.610">
    <property type="entry name" value="LOTUS domain-like"/>
    <property type="match status" value="1"/>
</dbReference>
<evidence type="ECO:0000259" key="1">
    <source>
        <dbReference type="PROSITE" id="PS51644"/>
    </source>
</evidence>
<reference evidence="2 3" key="1">
    <citation type="submission" date="2019-11" db="EMBL/GenBank/DDBJ databases">
        <title>Genome analysis of Rhizobacterium cereale a novel genus and species isolated from maize roots in North Spain.</title>
        <authorList>
            <person name="Menendez E."/>
            <person name="Flores-Felix J.D."/>
            <person name="Ramirez-Bahena M.-H."/>
            <person name="Igual J.M."/>
            <person name="Garcia-Fraile P."/>
            <person name="Peix A."/>
            <person name="Velazquez E."/>
        </authorList>
    </citation>
    <scope>NUCLEOTIDE SEQUENCE [LARGE SCALE GENOMIC DNA]</scope>
    <source>
        <strain evidence="2 3">RZME27</strain>
    </source>
</reference>
<dbReference type="AlphaFoldDB" id="A0A6A8A385"/>
<dbReference type="CDD" id="cd11297">
    <property type="entry name" value="PIN_LabA-like_N_1"/>
    <property type="match status" value="1"/>
</dbReference>
<name>A0A6A8A385_9HYPH</name>
<comment type="caution">
    <text evidence="2">The sequence shown here is derived from an EMBL/GenBank/DDBJ whole genome shotgun (WGS) entry which is preliminary data.</text>
</comment>
<dbReference type="InterPro" id="IPR041966">
    <property type="entry name" value="LOTUS-like"/>
</dbReference>
<gene>
    <name evidence="2" type="ORF">GAO09_04490</name>
</gene>
<dbReference type="Proteomes" id="UP000435138">
    <property type="component" value="Unassembled WGS sequence"/>
</dbReference>
<evidence type="ECO:0000313" key="2">
    <source>
        <dbReference type="EMBL" id="MQY45323.1"/>
    </source>
</evidence>
<dbReference type="Pfam" id="PF01936">
    <property type="entry name" value="NYN"/>
    <property type="match status" value="1"/>
</dbReference>
<evidence type="ECO:0000313" key="3">
    <source>
        <dbReference type="Proteomes" id="UP000435138"/>
    </source>
</evidence>
<feature type="domain" description="HTH OST-type" evidence="1">
    <location>
        <begin position="197"/>
        <end position="272"/>
    </location>
</feature>
<dbReference type="InterPro" id="IPR025605">
    <property type="entry name" value="OST-HTH/LOTUS_dom"/>
</dbReference>
<protein>
    <submittedName>
        <fullName evidence="2">NYN domain-containing protein</fullName>
    </submittedName>
</protein>
<dbReference type="GO" id="GO:0004540">
    <property type="term" value="F:RNA nuclease activity"/>
    <property type="evidence" value="ECO:0007669"/>
    <property type="project" value="InterPro"/>
</dbReference>
<dbReference type="Pfam" id="PF12872">
    <property type="entry name" value="OST-HTH"/>
    <property type="match status" value="1"/>
</dbReference>
<dbReference type="PANTHER" id="PTHR35811">
    <property type="entry name" value="SLR1870 PROTEIN"/>
    <property type="match status" value="1"/>
</dbReference>